<reference evidence="2 3" key="1">
    <citation type="submission" date="2015-09" db="EMBL/GenBank/DDBJ databases">
        <title>Genome sequence of Oxobacter pfennigii DSM 3222.</title>
        <authorList>
            <person name="Poehlein A."/>
            <person name="Bengelsdorf F.R."/>
            <person name="Schiel-Bengelsdorf B."/>
            <person name="Duerre P."/>
            <person name="Daniel R."/>
        </authorList>
    </citation>
    <scope>NUCLEOTIDE SEQUENCE [LARGE SCALE GENOMIC DNA]</scope>
    <source>
        <strain evidence="2 3">DSM 3222</strain>
    </source>
</reference>
<accession>A0A0P8W6G5</accession>
<sequence length="187" mass="20811">MGKPSIIAIVGSLRKDSFNRQLAKKAKEIIGGRAEFEILEYSDVPLFNQDTEFPAPEAVKRVRDIVKAADGIWFFTPEYNHYFPGVLKNLIDWLSRSVSRDIPPLLSGKPAAISGVTPSMSGTGIAQDHLVTLISFLNMHIMNVPRLTIPNVMQQLDEGGNLLLTASAPYLEKQADAFIRFIEEKKK</sequence>
<dbReference type="OrthoDB" id="9806724at2"/>
<evidence type="ECO:0000259" key="1">
    <source>
        <dbReference type="Pfam" id="PF03358"/>
    </source>
</evidence>
<evidence type="ECO:0000313" key="2">
    <source>
        <dbReference type="EMBL" id="KPU44290.1"/>
    </source>
</evidence>
<dbReference type="RefSeq" id="WP_054875472.1">
    <property type="nucleotide sequence ID" value="NZ_LKET01000032.1"/>
</dbReference>
<dbReference type="SUPFAM" id="SSF52218">
    <property type="entry name" value="Flavoproteins"/>
    <property type="match status" value="1"/>
</dbReference>
<name>A0A0P8W6G5_9CLOT</name>
<dbReference type="PANTHER" id="PTHR30543:SF21">
    <property type="entry name" value="NAD(P)H-DEPENDENT FMN REDUCTASE LOT6"/>
    <property type="match status" value="1"/>
</dbReference>
<dbReference type="EMBL" id="LKET01000032">
    <property type="protein sequence ID" value="KPU44290.1"/>
    <property type="molecule type" value="Genomic_DNA"/>
</dbReference>
<dbReference type="Proteomes" id="UP000050326">
    <property type="component" value="Unassembled WGS sequence"/>
</dbReference>
<dbReference type="Pfam" id="PF03358">
    <property type="entry name" value="FMN_red"/>
    <property type="match status" value="1"/>
</dbReference>
<dbReference type="GO" id="GO:0010181">
    <property type="term" value="F:FMN binding"/>
    <property type="evidence" value="ECO:0007669"/>
    <property type="project" value="TreeGrafter"/>
</dbReference>
<dbReference type="InterPro" id="IPR050712">
    <property type="entry name" value="NAD(P)H-dep_reductase"/>
</dbReference>
<dbReference type="InterPro" id="IPR005025">
    <property type="entry name" value="FMN_Rdtase-like_dom"/>
</dbReference>
<dbReference type="EC" id="1.7.1.6" evidence="2"/>
<organism evidence="2 3">
    <name type="scientific">Oxobacter pfennigii</name>
    <dbReference type="NCBI Taxonomy" id="36849"/>
    <lineage>
        <taxon>Bacteria</taxon>
        <taxon>Bacillati</taxon>
        <taxon>Bacillota</taxon>
        <taxon>Clostridia</taxon>
        <taxon>Eubacteriales</taxon>
        <taxon>Clostridiaceae</taxon>
        <taxon>Oxobacter</taxon>
    </lineage>
</organism>
<keyword evidence="2" id="KW-0560">Oxidoreductase</keyword>
<evidence type="ECO:0000313" key="3">
    <source>
        <dbReference type="Proteomes" id="UP000050326"/>
    </source>
</evidence>
<protein>
    <submittedName>
        <fullName evidence="2">NADPH azoreductase</fullName>
        <ecNumber evidence="2">1.7.1.6</ecNumber>
    </submittedName>
</protein>
<dbReference type="AlphaFoldDB" id="A0A0P8W6G5"/>
<dbReference type="PANTHER" id="PTHR30543">
    <property type="entry name" value="CHROMATE REDUCTASE"/>
    <property type="match status" value="1"/>
</dbReference>
<proteinExistence type="predicted"/>
<dbReference type="PATRIC" id="fig|36849.3.peg.2592"/>
<feature type="domain" description="NADPH-dependent FMN reductase-like" evidence="1">
    <location>
        <begin position="5"/>
        <end position="151"/>
    </location>
</feature>
<dbReference type="STRING" id="36849.OXPF_24580"/>
<dbReference type="GO" id="GO:0050446">
    <property type="term" value="F:azobenzene reductase (NADP+) activity"/>
    <property type="evidence" value="ECO:0007669"/>
    <property type="project" value="UniProtKB-EC"/>
</dbReference>
<dbReference type="Gene3D" id="3.40.50.360">
    <property type="match status" value="1"/>
</dbReference>
<comment type="caution">
    <text evidence="2">The sequence shown here is derived from an EMBL/GenBank/DDBJ whole genome shotgun (WGS) entry which is preliminary data.</text>
</comment>
<dbReference type="InterPro" id="IPR029039">
    <property type="entry name" value="Flavoprotein-like_sf"/>
</dbReference>
<keyword evidence="3" id="KW-1185">Reference proteome</keyword>
<dbReference type="GO" id="GO:0005829">
    <property type="term" value="C:cytosol"/>
    <property type="evidence" value="ECO:0007669"/>
    <property type="project" value="TreeGrafter"/>
</dbReference>
<gene>
    <name evidence="2" type="primary">azr</name>
    <name evidence="2" type="ORF">OXPF_24580</name>
</gene>